<organism evidence="8 9">
    <name type="scientific">Dichelobacter nodosus (strain VCS1703A)</name>
    <dbReference type="NCBI Taxonomy" id="246195"/>
    <lineage>
        <taxon>Bacteria</taxon>
        <taxon>Pseudomonadati</taxon>
        <taxon>Pseudomonadota</taxon>
        <taxon>Gammaproteobacteria</taxon>
        <taxon>Cardiobacteriales</taxon>
        <taxon>Cardiobacteriaceae</taxon>
        <taxon>Dichelobacter</taxon>
    </lineage>
</organism>
<dbReference type="Pfam" id="PF01145">
    <property type="entry name" value="Band_7"/>
    <property type="match status" value="1"/>
</dbReference>
<evidence type="ECO:0000313" key="8">
    <source>
        <dbReference type="EMBL" id="ABQ14095.1"/>
    </source>
</evidence>
<dbReference type="AlphaFoldDB" id="A5EVD9"/>
<sequence>MLQKLHIAAMALILLFILSLSSVYIVNERELAVITQFSRLVNTQEKAGLKFKMPFIQRVEFFDKRIQRLQVDPELFLTQEKKYLIVDYYVEWRINDIRRFYTSVQGDIQRAARLVDQLVKDDLRGEFVRHTVSDIIAERGKRTPNETSRAPAYLGMDDVAQRLNQNSSRYGVEIVGIRLKRVDFSDDIRDRVFDRMRAERERVSKQLRAQGHERAQIIRAEADRQAREIIAKADAQAEITRGKADAKAAEIYAKAYGQDLDFYRFIRSMRAYEEGFKAGDVLLLDKNNAFLQRFFEHRWLENLEKEPERVAP</sequence>
<dbReference type="RefSeq" id="WP_012030932.1">
    <property type="nucleotide sequence ID" value="NC_009446.1"/>
</dbReference>
<dbReference type="EMBL" id="CP000513">
    <property type="protein sequence ID" value="ABQ14095.1"/>
    <property type="molecule type" value="Genomic_DNA"/>
</dbReference>
<keyword evidence="5" id="KW-0472">Membrane</keyword>
<name>A5EVD9_DICNV</name>
<evidence type="ECO:0000259" key="7">
    <source>
        <dbReference type="SMART" id="SM00244"/>
    </source>
</evidence>
<dbReference type="InterPro" id="IPR010200">
    <property type="entry name" value="HflC"/>
</dbReference>
<dbReference type="PANTHER" id="PTHR42911">
    <property type="entry name" value="MODULATOR OF FTSH PROTEASE HFLC"/>
    <property type="match status" value="1"/>
</dbReference>
<evidence type="ECO:0000256" key="1">
    <source>
        <dbReference type="ARBA" id="ARBA00004167"/>
    </source>
</evidence>
<comment type="function">
    <text evidence="6">HflC and HflK could regulate a protease.</text>
</comment>
<keyword evidence="9" id="KW-1185">Reference proteome</keyword>
<dbReference type="eggNOG" id="COG0330">
    <property type="taxonomic scope" value="Bacteria"/>
</dbReference>
<dbReference type="KEGG" id="dno:DNO_0598"/>
<proteinExistence type="inferred from homology"/>
<dbReference type="MEROPS" id="I87.001"/>
<comment type="similarity">
    <text evidence="2 6">Belongs to the band 7/mec-2 family. HflC subfamily.</text>
</comment>
<dbReference type="SUPFAM" id="SSF117892">
    <property type="entry name" value="Band 7/SPFH domain"/>
    <property type="match status" value="1"/>
</dbReference>
<comment type="subcellular location">
    <subcellularLocation>
        <location evidence="1">Membrane</location>
        <topology evidence="1">Single-pass membrane protein</topology>
    </subcellularLocation>
</comment>
<evidence type="ECO:0000256" key="4">
    <source>
        <dbReference type="ARBA" id="ARBA00022989"/>
    </source>
</evidence>
<keyword evidence="3" id="KW-0812">Transmembrane</keyword>
<gene>
    <name evidence="8" type="primary">hflC</name>
    <name evidence="8" type="ordered locus">DNO_0598</name>
</gene>
<keyword evidence="4" id="KW-1133">Transmembrane helix</keyword>
<dbReference type="InterPro" id="IPR001107">
    <property type="entry name" value="Band_7"/>
</dbReference>
<dbReference type="OrthoDB" id="9812991at2"/>
<dbReference type="InterPro" id="IPR036013">
    <property type="entry name" value="Band_7/SPFH_dom_sf"/>
</dbReference>
<evidence type="ECO:0000256" key="3">
    <source>
        <dbReference type="ARBA" id="ARBA00022692"/>
    </source>
</evidence>
<dbReference type="PIRSF" id="PIRSF005651">
    <property type="entry name" value="HflC"/>
    <property type="match status" value="1"/>
</dbReference>
<evidence type="ECO:0000256" key="5">
    <source>
        <dbReference type="ARBA" id="ARBA00023136"/>
    </source>
</evidence>
<reference evidence="8 9" key="1">
    <citation type="journal article" date="2007" name="Nat. Biotechnol.">
        <title>Genome sequence and identification of candidate vaccine antigens from the animal pathogen Dichelobacter nodosus.</title>
        <authorList>
            <person name="Myers G.S."/>
            <person name="Parker D."/>
            <person name="Al-Hasani K."/>
            <person name="Kennan R.M."/>
            <person name="Seemann T."/>
            <person name="Ren Q."/>
            <person name="Badger J.H."/>
            <person name="Selengut J.D."/>
            <person name="Deboy R.T."/>
            <person name="Tettelin H."/>
            <person name="Boyce J.D."/>
            <person name="McCarl V.P."/>
            <person name="Han X."/>
            <person name="Nelson W.C."/>
            <person name="Madupu R."/>
            <person name="Mohamoud Y."/>
            <person name="Holley T."/>
            <person name="Fedorova N."/>
            <person name="Khouri H."/>
            <person name="Bottomley S.P."/>
            <person name="Whittington R.J."/>
            <person name="Adler B."/>
            <person name="Songer J.G."/>
            <person name="Rood J.I."/>
            <person name="Paulsen I.T."/>
        </authorList>
    </citation>
    <scope>NUCLEOTIDE SEQUENCE [LARGE SCALE GENOMIC DNA]</scope>
    <source>
        <strain evidence="8 9">VCS1703A</strain>
    </source>
</reference>
<dbReference type="Proteomes" id="UP000000248">
    <property type="component" value="Chromosome"/>
</dbReference>
<evidence type="ECO:0000256" key="6">
    <source>
        <dbReference type="PIRNR" id="PIRNR005651"/>
    </source>
</evidence>
<dbReference type="HOGENOM" id="CLU_059167_3_0_6"/>
<dbReference type="STRING" id="246195.DNO_0598"/>
<dbReference type="GO" id="GO:0016020">
    <property type="term" value="C:membrane"/>
    <property type="evidence" value="ECO:0007669"/>
    <property type="project" value="UniProtKB-SubCell"/>
</dbReference>
<dbReference type="NCBIfam" id="TIGR01932">
    <property type="entry name" value="hflC"/>
    <property type="match status" value="1"/>
</dbReference>
<evidence type="ECO:0000256" key="2">
    <source>
        <dbReference type="ARBA" id="ARBA00007862"/>
    </source>
</evidence>
<protein>
    <recommendedName>
        <fullName evidence="6">Protein HflC</fullName>
    </recommendedName>
</protein>
<dbReference type="PANTHER" id="PTHR42911:SF1">
    <property type="entry name" value="MODULATOR OF FTSH PROTEASE HFLC"/>
    <property type="match status" value="1"/>
</dbReference>
<feature type="domain" description="Band 7" evidence="7">
    <location>
        <begin position="21"/>
        <end position="196"/>
    </location>
</feature>
<evidence type="ECO:0000313" key="9">
    <source>
        <dbReference type="Proteomes" id="UP000000248"/>
    </source>
</evidence>
<dbReference type="SMART" id="SM00244">
    <property type="entry name" value="PHB"/>
    <property type="match status" value="1"/>
</dbReference>
<dbReference type="CDD" id="cd03405">
    <property type="entry name" value="SPFH_HflC"/>
    <property type="match status" value="1"/>
</dbReference>
<accession>A5EVD9</accession>
<dbReference type="Gene3D" id="3.30.479.30">
    <property type="entry name" value="Band 7 domain"/>
    <property type="match status" value="1"/>
</dbReference>